<keyword evidence="7" id="KW-0812">Transmembrane</keyword>
<keyword evidence="3" id="KW-0238">DNA-binding</keyword>
<dbReference type="PANTHER" id="PTHR31744:SF210">
    <property type="entry name" value="NAC DOMAIN-CONTAINING PROTEIN 86-LIKE"/>
    <property type="match status" value="1"/>
</dbReference>
<comment type="subcellular location">
    <subcellularLocation>
        <location evidence="1">Nucleus</location>
    </subcellularLocation>
</comment>
<dbReference type="InterPro" id="IPR003441">
    <property type="entry name" value="NAC-dom"/>
</dbReference>
<feature type="region of interest" description="Disordered" evidence="6">
    <location>
        <begin position="497"/>
        <end position="516"/>
    </location>
</feature>
<feature type="domain" description="NAC" evidence="8">
    <location>
        <begin position="6"/>
        <end position="156"/>
    </location>
</feature>
<dbReference type="AlphaFoldDB" id="A0ABD1YF69"/>
<accession>A0ABD1YF69</accession>
<evidence type="ECO:0000313" key="9">
    <source>
        <dbReference type="EMBL" id="KAL2629303.1"/>
    </source>
</evidence>
<dbReference type="GO" id="GO:0005634">
    <property type="term" value="C:nucleus"/>
    <property type="evidence" value="ECO:0007669"/>
    <property type="project" value="UniProtKB-SubCell"/>
</dbReference>
<feature type="transmembrane region" description="Helical" evidence="7">
    <location>
        <begin position="751"/>
        <end position="771"/>
    </location>
</feature>
<protein>
    <recommendedName>
        <fullName evidence="8">NAC domain-containing protein</fullName>
    </recommendedName>
</protein>
<dbReference type="Pfam" id="PF02365">
    <property type="entry name" value="NAM"/>
    <property type="match status" value="1"/>
</dbReference>
<dbReference type="SUPFAM" id="SSF101941">
    <property type="entry name" value="NAC domain"/>
    <property type="match status" value="1"/>
</dbReference>
<dbReference type="FunFam" id="2.170.150.80:FF:000002">
    <property type="entry name" value="Nac domain-containing protein 86"/>
    <property type="match status" value="1"/>
</dbReference>
<evidence type="ECO:0000256" key="5">
    <source>
        <dbReference type="ARBA" id="ARBA00023242"/>
    </source>
</evidence>
<feature type="region of interest" description="Disordered" evidence="6">
    <location>
        <begin position="160"/>
        <end position="190"/>
    </location>
</feature>
<dbReference type="PROSITE" id="PS51005">
    <property type="entry name" value="NAC"/>
    <property type="match status" value="1"/>
</dbReference>
<evidence type="ECO:0000259" key="8">
    <source>
        <dbReference type="PROSITE" id="PS51005"/>
    </source>
</evidence>
<dbReference type="InterPro" id="IPR036093">
    <property type="entry name" value="NAC_dom_sf"/>
</dbReference>
<name>A0ABD1YF69_9MARC</name>
<dbReference type="GO" id="GO:0003677">
    <property type="term" value="F:DNA binding"/>
    <property type="evidence" value="ECO:0007669"/>
    <property type="project" value="UniProtKB-KW"/>
</dbReference>
<gene>
    <name evidence="9" type="ORF">R1flu_013989</name>
</gene>
<dbReference type="EMBL" id="JBHFFA010000004">
    <property type="protein sequence ID" value="KAL2629303.1"/>
    <property type="molecule type" value="Genomic_DNA"/>
</dbReference>
<evidence type="ECO:0000256" key="4">
    <source>
        <dbReference type="ARBA" id="ARBA00023163"/>
    </source>
</evidence>
<feature type="compositionally biased region" description="Polar residues" evidence="6">
    <location>
        <begin position="502"/>
        <end position="513"/>
    </location>
</feature>
<dbReference type="Proteomes" id="UP001605036">
    <property type="component" value="Unassembled WGS sequence"/>
</dbReference>
<evidence type="ECO:0000256" key="2">
    <source>
        <dbReference type="ARBA" id="ARBA00023015"/>
    </source>
</evidence>
<dbReference type="Gene3D" id="2.170.150.80">
    <property type="entry name" value="NAC domain"/>
    <property type="match status" value="1"/>
</dbReference>
<organism evidence="9 10">
    <name type="scientific">Riccia fluitans</name>
    <dbReference type="NCBI Taxonomy" id="41844"/>
    <lineage>
        <taxon>Eukaryota</taxon>
        <taxon>Viridiplantae</taxon>
        <taxon>Streptophyta</taxon>
        <taxon>Embryophyta</taxon>
        <taxon>Marchantiophyta</taxon>
        <taxon>Marchantiopsida</taxon>
        <taxon>Marchantiidae</taxon>
        <taxon>Marchantiales</taxon>
        <taxon>Ricciaceae</taxon>
        <taxon>Riccia</taxon>
    </lineage>
</organism>
<reference evidence="9 10" key="1">
    <citation type="submission" date="2024-09" db="EMBL/GenBank/DDBJ databases">
        <title>Chromosome-scale assembly of Riccia fluitans.</title>
        <authorList>
            <person name="Paukszto L."/>
            <person name="Sawicki J."/>
            <person name="Karawczyk K."/>
            <person name="Piernik-Szablinska J."/>
            <person name="Szczecinska M."/>
            <person name="Mazdziarz M."/>
        </authorList>
    </citation>
    <scope>NUCLEOTIDE SEQUENCE [LARGE SCALE GENOMIC DNA]</scope>
    <source>
        <strain evidence="9">Rf_01</strain>
        <tissue evidence="9">Aerial parts of the thallus</tissue>
    </source>
</reference>
<dbReference type="PANTHER" id="PTHR31744">
    <property type="entry name" value="PROTEIN CUP-SHAPED COTYLEDON 2-RELATED"/>
    <property type="match status" value="1"/>
</dbReference>
<evidence type="ECO:0000256" key="7">
    <source>
        <dbReference type="SAM" id="Phobius"/>
    </source>
</evidence>
<keyword evidence="5" id="KW-0539">Nucleus</keyword>
<evidence type="ECO:0000256" key="1">
    <source>
        <dbReference type="ARBA" id="ARBA00004123"/>
    </source>
</evidence>
<keyword evidence="7" id="KW-0472">Membrane</keyword>
<keyword evidence="7" id="KW-1133">Transmembrane helix</keyword>
<keyword evidence="4" id="KW-0804">Transcription</keyword>
<evidence type="ECO:0000256" key="6">
    <source>
        <dbReference type="SAM" id="MobiDB-lite"/>
    </source>
</evidence>
<keyword evidence="2" id="KW-0805">Transcription regulation</keyword>
<proteinExistence type="predicted"/>
<keyword evidence="10" id="KW-1185">Reference proteome</keyword>
<evidence type="ECO:0000256" key="3">
    <source>
        <dbReference type="ARBA" id="ARBA00023125"/>
    </source>
</evidence>
<evidence type="ECO:0000313" key="10">
    <source>
        <dbReference type="Proteomes" id="UP001605036"/>
    </source>
</evidence>
<feature type="transmembrane region" description="Helical" evidence="7">
    <location>
        <begin position="718"/>
        <end position="739"/>
    </location>
</feature>
<sequence length="795" mass="86740">MPGMTLPPGFRFHPTDEELVDYYLKKRVKNISIEFDVIADVDLYKCEPWDLPSKSKLPQGDNEWFFFSPRDRKYPNGSRTNRATEAGYWKATGRDRTVKTGAKTIGMKKTLVFYRGRAPHGERTDWLMHEYRIDGVEWDNMNVPQDAYVLCRVFKKNGFPPKNPSGSGSMDDADHVDSPGEVKSPAFSDHDVKPSIRGLANLPALHPPQPAVTAPPAVTHMVGLPVQDHAPADNNPGNNLALETRANVFANDPFALSGSFRFHDFPLVEESERFFVDEGLDKARNDESLDDFYDICPPLESVVLGQLPDDDVYSTSNNDMQAAGGCMANGFSSKIVRNEYVKNEFQQKWQEQVSSAYQGFGSQPKQEEFDISSLIPENDFGPLPPLVQLPSPSNEENNDFDLSCVSSGITNNNLNNFASIIRLRTRPSSGTSPGLIGGLNPEFTAQRRVLFQLASDSFPVVSSAKQKSSDAAAAAEVAKAVDNEVGNSKNVVPSVETEVSAEKSTVQDSSYPDESSGGFVNVPRSFGQGLSSVHKVAPHHGLSSAEEVSSEKAVLGEVSESDVVEKVICSKDIHTVFSFDTQNSSEDIKQEIPEAPAADKVSRSKAVPLVGESNPNGVMELRFRASTSSKQQRELPPGIGSIHVNAVTVTCSCSSVGLPHVPTKACACYSSFWEGGYEKEKVVVQEGSTTNTSSTSSGGEVAAREVNQICSSSSASVWSSWTAVAGFLLPLLFALFFVFFPSVSGVSREDFFLSFRDVLLLVLGACIFSLVQRRPVPLLQMIRRNGVNSRPPSDT</sequence>
<comment type="caution">
    <text evidence="9">The sequence shown here is derived from an EMBL/GenBank/DDBJ whole genome shotgun (WGS) entry which is preliminary data.</text>
</comment>